<evidence type="ECO:0000313" key="3">
    <source>
        <dbReference type="EMBL" id="EZH75845.1"/>
    </source>
</evidence>
<dbReference type="AlphaFoldDB" id="A0A023C0P7"/>
<organism evidence="3 4">
    <name type="scientific">Aquimarina atlantica</name>
    <dbReference type="NCBI Taxonomy" id="1317122"/>
    <lineage>
        <taxon>Bacteria</taxon>
        <taxon>Pseudomonadati</taxon>
        <taxon>Bacteroidota</taxon>
        <taxon>Flavobacteriia</taxon>
        <taxon>Flavobacteriales</taxon>
        <taxon>Flavobacteriaceae</taxon>
        <taxon>Aquimarina</taxon>
    </lineage>
</organism>
<feature type="domain" description="Outer membrane protein beta-barrel" evidence="2">
    <location>
        <begin position="19"/>
        <end position="161"/>
    </location>
</feature>
<protein>
    <recommendedName>
        <fullName evidence="2">Outer membrane protein beta-barrel domain-containing protein</fullName>
    </recommendedName>
</protein>
<keyword evidence="1" id="KW-0732">Signal</keyword>
<reference evidence="3 4" key="1">
    <citation type="submission" date="2014-04" db="EMBL/GenBank/DDBJ databases">
        <title>Aquimarina sp. 22II-S11-z7 Genome Sequencing.</title>
        <authorList>
            <person name="Lai Q."/>
        </authorList>
    </citation>
    <scope>NUCLEOTIDE SEQUENCE [LARGE SCALE GENOMIC DNA]</scope>
    <source>
        <strain evidence="3 4">22II-S11-z7</strain>
    </source>
</reference>
<dbReference type="EMBL" id="AQRA01000001">
    <property type="protein sequence ID" value="EZH75845.1"/>
    <property type="molecule type" value="Genomic_DNA"/>
</dbReference>
<evidence type="ECO:0000256" key="1">
    <source>
        <dbReference type="SAM" id="SignalP"/>
    </source>
</evidence>
<keyword evidence="4" id="KW-1185">Reference proteome</keyword>
<sequence length="180" mass="19375">MKKLFLLAIAVIGFSISSNAQDIKLGFKGGVNFATLNGDGYNGLDGRTGYHIGAVVQVGLTDMFAIQPELIYSAQGAKFKALGIDQDIDVDYLNLPVLVKFKFAKFFSAEAGPQFGFIVNDNFNGGTDPESFDLSAAVGAGVEFGSFFGQLRYNIGFTDIVDNVEAKNSVFQVSVGYYIF</sequence>
<evidence type="ECO:0000259" key="2">
    <source>
        <dbReference type="Pfam" id="PF13568"/>
    </source>
</evidence>
<feature type="signal peptide" evidence="1">
    <location>
        <begin position="1"/>
        <end position="20"/>
    </location>
</feature>
<dbReference type="Proteomes" id="UP000023541">
    <property type="component" value="Unassembled WGS sequence"/>
</dbReference>
<dbReference type="eggNOG" id="COG3637">
    <property type="taxonomic scope" value="Bacteria"/>
</dbReference>
<dbReference type="RefSeq" id="WP_034238608.1">
    <property type="nucleotide sequence ID" value="NZ_AQRA01000001.1"/>
</dbReference>
<name>A0A023C0P7_9FLAO</name>
<feature type="chain" id="PRO_5001512538" description="Outer membrane protein beta-barrel domain-containing protein" evidence="1">
    <location>
        <begin position="21"/>
        <end position="180"/>
    </location>
</feature>
<proteinExistence type="predicted"/>
<gene>
    <name evidence="3" type="ORF">ATO12_03385</name>
</gene>
<evidence type="ECO:0000313" key="4">
    <source>
        <dbReference type="Proteomes" id="UP000023541"/>
    </source>
</evidence>
<dbReference type="STRING" id="1317122.ATO12_03385"/>
<dbReference type="InterPro" id="IPR011250">
    <property type="entry name" value="OMP/PagP_B-barrel"/>
</dbReference>
<dbReference type="Pfam" id="PF13568">
    <property type="entry name" value="OMP_b-brl_2"/>
    <property type="match status" value="1"/>
</dbReference>
<comment type="caution">
    <text evidence="3">The sequence shown here is derived from an EMBL/GenBank/DDBJ whole genome shotgun (WGS) entry which is preliminary data.</text>
</comment>
<accession>A0A023C0P7</accession>
<dbReference type="InterPro" id="IPR025665">
    <property type="entry name" value="Beta-barrel_OMP_2"/>
</dbReference>
<dbReference type="SUPFAM" id="SSF56925">
    <property type="entry name" value="OMPA-like"/>
    <property type="match status" value="1"/>
</dbReference>
<dbReference type="OrthoDB" id="947434at2"/>